<dbReference type="AlphaFoldDB" id="A0AAV5I7J6"/>
<dbReference type="Proteomes" id="UP001054252">
    <property type="component" value="Unassembled WGS sequence"/>
</dbReference>
<proteinExistence type="predicted"/>
<evidence type="ECO:0000313" key="3">
    <source>
        <dbReference type="Proteomes" id="UP001054252"/>
    </source>
</evidence>
<gene>
    <name evidence="2" type="ORF">SLEP1_g6914</name>
</gene>
<protein>
    <submittedName>
        <fullName evidence="2">Uncharacterized protein</fullName>
    </submittedName>
</protein>
<comment type="caution">
    <text evidence="2">The sequence shown here is derived from an EMBL/GenBank/DDBJ whole genome shotgun (WGS) entry which is preliminary data.</text>
</comment>
<evidence type="ECO:0000313" key="2">
    <source>
        <dbReference type="EMBL" id="GKU93309.1"/>
    </source>
</evidence>
<accession>A0AAV5I7J6</accession>
<reference evidence="2 3" key="1">
    <citation type="journal article" date="2021" name="Commun. Biol.">
        <title>The genome of Shorea leprosula (Dipterocarpaceae) highlights the ecological relevance of drought in aseasonal tropical rainforests.</title>
        <authorList>
            <person name="Ng K.K.S."/>
            <person name="Kobayashi M.J."/>
            <person name="Fawcett J.A."/>
            <person name="Hatakeyama M."/>
            <person name="Paape T."/>
            <person name="Ng C.H."/>
            <person name="Ang C.C."/>
            <person name="Tnah L.H."/>
            <person name="Lee C.T."/>
            <person name="Nishiyama T."/>
            <person name="Sese J."/>
            <person name="O'Brien M.J."/>
            <person name="Copetti D."/>
            <person name="Mohd Noor M.I."/>
            <person name="Ong R.C."/>
            <person name="Putra M."/>
            <person name="Sireger I.Z."/>
            <person name="Indrioko S."/>
            <person name="Kosugi Y."/>
            <person name="Izuno A."/>
            <person name="Isagi Y."/>
            <person name="Lee S.L."/>
            <person name="Shimizu K.K."/>
        </authorList>
    </citation>
    <scope>NUCLEOTIDE SEQUENCE [LARGE SCALE GENOMIC DNA]</scope>
    <source>
        <strain evidence="2">214</strain>
    </source>
</reference>
<organism evidence="2 3">
    <name type="scientific">Rubroshorea leprosula</name>
    <dbReference type="NCBI Taxonomy" id="152421"/>
    <lineage>
        <taxon>Eukaryota</taxon>
        <taxon>Viridiplantae</taxon>
        <taxon>Streptophyta</taxon>
        <taxon>Embryophyta</taxon>
        <taxon>Tracheophyta</taxon>
        <taxon>Spermatophyta</taxon>
        <taxon>Magnoliopsida</taxon>
        <taxon>eudicotyledons</taxon>
        <taxon>Gunneridae</taxon>
        <taxon>Pentapetalae</taxon>
        <taxon>rosids</taxon>
        <taxon>malvids</taxon>
        <taxon>Malvales</taxon>
        <taxon>Dipterocarpaceae</taxon>
        <taxon>Rubroshorea</taxon>
    </lineage>
</organism>
<sequence length="35" mass="3822">MVLECPITRALGLSSRNYGFEEAKPRTGKPRGVTS</sequence>
<keyword evidence="3" id="KW-1185">Reference proteome</keyword>
<dbReference type="EMBL" id="BPVZ01000007">
    <property type="protein sequence ID" value="GKU93309.1"/>
    <property type="molecule type" value="Genomic_DNA"/>
</dbReference>
<name>A0AAV5I7J6_9ROSI</name>
<evidence type="ECO:0000256" key="1">
    <source>
        <dbReference type="SAM" id="MobiDB-lite"/>
    </source>
</evidence>
<feature type="region of interest" description="Disordered" evidence="1">
    <location>
        <begin position="16"/>
        <end position="35"/>
    </location>
</feature>